<comment type="caution">
    <text evidence="5">The sequence shown here is derived from an EMBL/GenBank/DDBJ whole genome shotgun (WGS) entry which is preliminary data.</text>
</comment>
<dbReference type="CDD" id="cd00090">
    <property type="entry name" value="HTH_ARSR"/>
    <property type="match status" value="1"/>
</dbReference>
<gene>
    <name evidence="5" type="ORF">Afil01_68450</name>
</gene>
<evidence type="ECO:0000313" key="6">
    <source>
        <dbReference type="Proteomes" id="UP001165079"/>
    </source>
</evidence>
<dbReference type="GO" id="GO:0003677">
    <property type="term" value="F:DNA binding"/>
    <property type="evidence" value="ECO:0007669"/>
    <property type="project" value="UniProtKB-KW"/>
</dbReference>
<keyword evidence="3" id="KW-0804">Transcription</keyword>
<organism evidence="5 6">
    <name type="scientific">Actinorhabdospora filicis</name>
    <dbReference type="NCBI Taxonomy" id="1785913"/>
    <lineage>
        <taxon>Bacteria</taxon>
        <taxon>Bacillati</taxon>
        <taxon>Actinomycetota</taxon>
        <taxon>Actinomycetes</taxon>
        <taxon>Micromonosporales</taxon>
        <taxon>Micromonosporaceae</taxon>
        <taxon>Actinorhabdospora</taxon>
    </lineage>
</organism>
<dbReference type="SMART" id="SM00418">
    <property type="entry name" value="HTH_ARSR"/>
    <property type="match status" value="1"/>
</dbReference>
<evidence type="ECO:0000256" key="3">
    <source>
        <dbReference type="ARBA" id="ARBA00023163"/>
    </source>
</evidence>
<dbReference type="InterPro" id="IPR036390">
    <property type="entry name" value="WH_DNA-bd_sf"/>
</dbReference>
<dbReference type="PANTHER" id="PTHR43132">
    <property type="entry name" value="ARSENICAL RESISTANCE OPERON REPRESSOR ARSR-RELATED"/>
    <property type="match status" value="1"/>
</dbReference>
<keyword evidence="2" id="KW-0238">DNA-binding</keyword>
<keyword evidence="1" id="KW-0805">Transcription regulation</keyword>
<dbReference type="Proteomes" id="UP001165079">
    <property type="component" value="Unassembled WGS sequence"/>
</dbReference>
<evidence type="ECO:0000259" key="4">
    <source>
        <dbReference type="SMART" id="SM00418"/>
    </source>
</evidence>
<dbReference type="AlphaFoldDB" id="A0A9W6STG8"/>
<dbReference type="PANTHER" id="PTHR43132:SF8">
    <property type="entry name" value="HTH-TYPE TRANSCRIPTIONAL REGULATOR KMTR"/>
    <property type="match status" value="1"/>
</dbReference>
<feature type="domain" description="HTH arsR-type" evidence="4">
    <location>
        <begin position="207"/>
        <end position="278"/>
    </location>
</feature>
<dbReference type="InterPro" id="IPR011991">
    <property type="entry name" value="ArsR-like_HTH"/>
</dbReference>
<name>A0A9W6STG8_9ACTN</name>
<protein>
    <submittedName>
        <fullName evidence="5">Regulatory protein</fullName>
    </submittedName>
</protein>
<dbReference type="EMBL" id="BSTX01000008">
    <property type="protein sequence ID" value="GLZ82038.1"/>
    <property type="molecule type" value="Genomic_DNA"/>
</dbReference>
<sequence length="280" mass="30288">MLRIRFGMADLGMVIVGEAPVIEIPASLEALHVPPRSVFMERWRAHALRHIPPSARAIVDLVRLYPDGIPDQVIPNDCTLPGEGAVWQAMRAYYDACLKGDVWHRVQARKATAAAEFADNLAAGGLKAAMNALGPAIRFDGETLEIEDGRPDRQVTLTGKGIRLSPSVFWQRPAFAEQGFDDRPVLVYPVDTTPGIPEQPNTDPLVGLLGRTRADVLRAVVGGAGTGEIARRLGVSPASVSEHATALRDAGLVATRRDGKRVRHMPTELGRRLLGPQKVA</sequence>
<dbReference type="InterPro" id="IPR036388">
    <property type="entry name" value="WH-like_DNA-bd_sf"/>
</dbReference>
<keyword evidence="6" id="KW-1185">Reference proteome</keyword>
<dbReference type="Gene3D" id="1.10.10.10">
    <property type="entry name" value="Winged helix-like DNA-binding domain superfamily/Winged helix DNA-binding domain"/>
    <property type="match status" value="1"/>
</dbReference>
<evidence type="ECO:0000313" key="5">
    <source>
        <dbReference type="EMBL" id="GLZ82038.1"/>
    </source>
</evidence>
<dbReference type="InterPro" id="IPR001845">
    <property type="entry name" value="HTH_ArsR_DNA-bd_dom"/>
</dbReference>
<accession>A0A9W6STG8</accession>
<dbReference type="RefSeq" id="WP_285667600.1">
    <property type="nucleotide sequence ID" value="NZ_BSTX01000008.1"/>
</dbReference>
<evidence type="ECO:0000256" key="1">
    <source>
        <dbReference type="ARBA" id="ARBA00023015"/>
    </source>
</evidence>
<reference evidence="5" key="1">
    <citation type="submission" date="2023-03" db="EMBL/GenBank/DDBJ databases">
        <title>Actinorhabdospora filicis NBRC 111898.</title>
        <authorList>
            <person name="Ichikawa N."/>
            <person name="Sato H."/>
            <person name="Tonouchi N."/>
        </authorList>
    </citation>
    <scope>NUCLEOTIDE SEQUENCE</scope>
    <source>
        <strain evidence="5">NBRC 111898</strain>
    </source>
</reference>
<dbReference type="InterPro" id="IPR051011">
    <property type="entry name" value="Metal_resp_trans_reg"/>
</dbReference>
<dbReference type="Pfam" id="PF01022">
    <property type="entry name" value="HTH_5"/>
    <property type="match status" value="1"/>
</dbReference>
<dbReference type="GO" id="GO:0003700">
    <property type="term" value="F:DNA-binding transcription factor activity"/>
    <property type="evidence" value="ECO:0007669"/>
    <property type="project" value="InterPro"/>
</dbReference>
<evidence type="ECO:0000256" key="2">
    <source>
        <dbReference type="ARBA" id="ARBA00023125"/>
    </source>
</evidence>
<proteinExistence type="predicted"/>
<dbReference type="SUPFAM" id="SSF46785">
    <property type="entry name" value="Winged helix' DNA-binding domain"/>
    <property type="match status" value="1"/>
</dbReference>